<dbReference type="EMBL" id="LUFC02001547">
    <property type="protein sequence ID" value="KAF4473544.1"/>
    <property type="molecule type" value="Genomic_DNA"/>
</dbReference>
<dbReference type="GO" id="GO:0016798">
    <property type="term" value="F:hydrolase activity, acting on glycosyl bonds"/>
    <property type="evidence" value="ECO:0007669"/>
    <property type="project" value="UniProtKB-KW"/>
</dbReference>
<accession>A0A9P5AWL4</accession>
<dbReference type="AlphaFoldDB" id="A0A9P5AWL4"/>
<reference evidence="1" key="1">
    <citation type="submission" date="2020-01" db="EMBL/GenBank/DDBJ databases">
        <title>Identification and distribution of gene clusters putatively required for synthesis of sphingolipid metabolism inhibitors in phylogenetically diverse species of the filamentous fungus Fusarium.</title>
        <authorList>
            <person name="Kim H.-S."/>
            <person name="Busman M."/>
            <person name="Brown D.W."/>
            <person name="Divon H."/>
            <person name="Uhlig S."/>
            <person name="Proctor R.H."/>
        </authorList>
    </citation>
    <scope>NUCLEOTIDE SEQUENCE</scope>
    <source>
        <strain evidence="1">NRRL 31653</strain>
    </source>
</reference>
<evidence type="ECO:0000313" key="1">
    <source>
        <dbReference type="EMBL" id="KAF4473544.1"/>
    </source>
</evidence>
<keyword evidence="1" id="KW-0378">Hydrolase</keyword>
<organism evidence="1 2">
    <name type="scientific">Fusarium agapanthi</name>
    <dbReference type="NCBI Taxonomy" id="1803897"/>
    <lineage>
        <taxon>Eukaryota</taxon>
        <taxon>Fungi</taxon>
        <taxon>Dikarya</taxon>
        <taxon>Ascomycota</taxon>
        <taxon>Pezizomycotina</taxon>
        <taxon>Sordariomycetes</taxon>
        <taxon>Hypocreomycetidae</taxon>
        <taxon>Hypocreales</taxon>
        <taxon>Nectriaceae</taxon>
        <taxon>Fusarium</taxon>
        <taxon>Fusarium fujikuroi species complex</taxon>
    </lineage>
</organism>
<dbReference type="OrthoDB" id="3534988at2759"/>
<comment type="caution">
    <text evidence="1">The sequence shown here is derived from an EMBL/GenBank/DDBJ whole genome shotgun (WGS) entry which is preliminary data.</text>
</comment>
<keyword evidence="2" id="KW-1185">Reference proteome</keyword>
<dbReference type="Proteomes" id="UP000737391">
    <property type="component" value="Unassembled WGS sequence"/>
</dbReference>
<keyword evidence="1" id="KW-0326">Glycosidase</keyword>
<name>A0A9P5AWL4_9HYPO</name>
<protein>
    <submittedName>
        <fullName evidence="1">Six-hairpin glycosidase</fullName>
    </submittedName>
</protein>
<sequence length="205" mass="22534">MYMAMLAFKSKPIKKTLKRWDLILEATADYMASFAWFNQSSGRYDLGPPAIGVTENTPPENTLNLAGFAIRGGGGNTPRPFMPGNAGFLLAVAYMAKGWDGSKRDAPGFPSDDGWVVKHEGLPSSGKTYGDFALHEAAPLIFPTLDVAEADSEESKSSKQSLGEKRAYIQEYYDKRAQAQFALNRPDNLLANQQEAPEFNHFTIC</sequence>
<proteinExistence type="predicted"/>
<gene>
    <name evidence="1" type="ORF">FAGAP_13007</name>
</gene>
<evidence type="ECO:0000313" key="2">
    <source>
        <dbReference type="Proteomes" id="UP000737391"/>
    </source>
</evidence>